<evidence type="ECO:0000256" key="4">
    <source>
        <dbReference type="SAM" id="Phobius"/>
    </source>
</evidence>
<dbReference type="GO" id="GO:0007165">
    <property type="term" value="P:signal transduction"/>
    <property type="evidence" value="ECO:0007669"/>
    <property type="project" value="UniProtKB-KW"/>
</dbReference>
<feature type="coiled-coil region" evidence="3">
    <location>
        <begin position="533"/>
        <end position="560"/>
    </location>
</feature>
<dbReference type="Pfam" id="PF17159">
    <property type="entry name" value="MASE3"/>
    <property type="match status" value="1"/>
</dbReference>
<dbReference type="SUPFAM" id="SSF58104">
    <property type="entry name" value="Methyl-accepting chemotaxis protein (MCP) signaling domain"/>
    <property type="match status" value="1"/>
</dbReference>
<keyword evidence="1 2" id="KW-0807">Transducer</keyword>
<feature type="transmembrane region" description="Helical" evidence="4">
    <location>
        <begin position="172"/>
        <end position="196"/>
    </location>
</feature>
<feature type="domain" description="Methyl-accepting transducer" evidence="5">
    <location>
        <begin position="337"/>
        <end position="551"/>
    </location>
</feature>
<dbReference type="PANTHER" id="PTHR32089:SF112">
    <property type="entry name" value="LYSOZYME-LIKE PROTEIN-RELATED"/>
    <property type="match status" value="1"/>
</dbReference>
<proteinExistence type="predicted"/>
<organism evidence="6">
    <name type="scientific">Planktothricoides raciborskii GIHE-MW2</name>
    <dbReference type="NCBI Taxonomy" id="2792601"/>
    <lineage>
        <taxon>Bacteria</taxon>
        <taxon>Bacillati</taxon>
        <taxon>Cyanobacteriota</taxon>
        <taxon>Cyanophyceae</taxon>
        <taxon>Oscillatoriophycideae</taxon>
        <taxon>Oscillatoriales</taxon>
        <taxon>Oscillatoriaceae</taxon>
        <taxon>Planktothricoides</taxon>
    </lineage>
</organism>
<feature type="transmembrane region" description="Helical" evidence="4">
    <location>
        <begin position="240"/>
        <end position="261"/>
    </location>
</feature>
<keyword evidence="3" id="KW-0175">Coiled coil</keyword>
<dbReference type="PANTHER" id="PTHR32089">
    <property type="entry name" value="METHYL-ACCEPTING CHEMOTAXIS PROTEIN MCPB"/>
    <property type="match status" value="1"/>
</dbReference>
<accession>A0AAU8JBF4</accession>
<protein>
    <submittedName>
        <fullName evidence="6">Methyl-accepting chemotaxis protein</fullName>
    </submittedName>
</protein>
<dbReference type="InterPro" id="IPR033425">
    <property type="entry name" value="MASE3"/>
</dbReference>
<dbReference type="SMART" id="SM00283">
    <property type="entry name" value="MA"/>
    <property type="match status" value="1"/>
</dbReference>
<name>A0AAU8JBF4_9CYAN</name>
<evidence type="ECO:0000259" key="5">
    <source>
        <dbReference type="PROSITE" id="PS50111"/>
    </source>
</evidence>
<keyword evidence="4" id="KW-0472">Membrane</keyword>
<evidence type="ECO:0000256" key="1">
    <source>
        <dbReference type="ARBA" id="ARBA00023224"/>
    </source>
</evidence>
<dbReference type="GO" id="GO:0016020">
    <property type="term" value="C:membrane"/>
    <property type="evidence" value="ECO:0007669"/>
    <property type="project" value="InterPro"/>
</dbReference>
<dbReference type="Gene3D" id="1.10.287.950">
    <property type="entry name" value="Methyl-accepting chemotaxis protein"/>
    <property type="match status" value="1"/>
</dbReference>
<dbReference type="PROSITE" id="PS50111">
    <property type="entry name" value="CHEMOTAXIS_TRANSDUC_2"/>
    <property type="match status" value="1"/>
</dbReference>
<feature type="transmembrane region" description="Helical" evidence="4">
    <location>
        <begin position="216"/>
        <end position="233"/>
    </location>
</feature>
<feature type="transmembrane region" description="Helical" evidence="4">
    <location>
        <begin position="137"/>
        <end position="160"/>
    </location>
</feature>
<keyword evidence="4" id="KW-1133">Transmembrane helix</keyword>
<dbReference type="AlphaFoldDB" id="A0AAU8JBF4"/>
<gene>
    <name evidence="6" type="ORF">ABWT76_004843</name>
</gene>
<feature type="transmembrane region" description="Helical" evidence="4">
    <location>
        <begin position="12"/>
        <end position="29"/>
    </location>
</feature>
<reference evidence="6" key="1">
    <citation type="submission" date="2024-07" db="EMBL/GenBank/DDBJ databases">
        <authorList>
            <person name="Kim Y.J."/>
            <person name="Jeong J.Y."/>
        </authorList>
    </citation>
    <scope>NUCLEOTIDE SEQUENCE</scope>
    <source>
        <strain evidence="6">GIHE-MW2</strain>
    </source>
</reference>
<evidence type="ECO:0000313" key="6">
    <source>
        <dbReference type="EMBL" id="XCM36109.1"/>
    </source>
</evidence>
<evidence type="ECO:0000256" key="2">
    <source>
        <dbReference type="PROSITE-ProRule" id="PRU00284"/>
    </source>
</evidence>
<dbReference type="Pfam" id="PF00015">
    <property type="entry name" value="MCPsignal"/>
    <property type="match status" value="1"/>
</dbReference>
<sequence length="564" mass="62965">MHNPSISRPNVPKSIIFGIIILCILPFLLNQLGLDFSTPGTPLEVTEILDWDSEKLTDALHLTLAGSFVHTLLEWTACCAAIVIVFLSLLNYTATGKPISPILGLALFFAGLMDAFHTLMANRLLDLAIDNPNLIPFTWVICRLFHALIMVFGVSILIVYSPDTDRKNQRKTLIFISIFSCIFGIIAYGIINFYASNHNLPETIFPNQIISRPWDVIPMLIFAFAGLVIYPKFYQQNPNVFTHSIVISVIPNIATQLYMAFGSSALFDNGFNIAHFLKIFAYLVPLIGLSSDYINSYRNQNRSLSIDLQRSWEFLNSLADQVLDSTRLTRPLQESGEQLESMVIQQVTATQEAVQTTQEISAVSEQLFSIVGEIEQAFTRIKNSGDSLSSKLGNIAQETTHLPQIINQINYIATQTKMLSLNASIEATKVGKEGTGFTVIANEIIKLAEQTSAITQEINPMIQGMQAAVNSGVKEMNKLNHLTIEEVNKLTAITQTIDRTIKMQRDGAYKIQESLKELSYASENASNYLRKTLDKTNDSLENLHQSVEQLQAEMLRLADRDKAF</sequence>
<feature type="transmembrane region" description="Helical" evidence="4">
    <location>
        <begin position="273"/>
        <end position="294"/>
    </location>
</feature>
<evidence type="ECO:0000256" key="3">
    <source>
        <dbReference type="SAM" id="Coils"/>
    </source>
</evidence>
<dbReference type="InterPro" id="IPR004089">
    <property type="entry name" value="MCPsignal_dom"/>
</dbReference>
<feature type="transmembrane region" description="Helical" evidence="4">
    <location>
        <begin position="102"/>
        <end position="125"/>
    </location>
</feature>
<feature type="transmembrane region" description="Helical" evidence="4">
    <location>
        <begin position="72"/>
        <end position="90"/>
    </location>
</feature>
<keyword evidence="4" id="KW-0812">Transmembrane</keyword>
<dbReference type="RefSeq" id="WP_054464119.1">
    <property type="nucleotide sequence ID" value="NZ_CP159837.1"/>
</dbReference>
<dbReference type="EMBL" id="CP159837">
    <property type="protein sequence ID" value="XCM36109.1"/>
    <property type="molecule type" value="Genomic_DNA"/>
</dbReference>